<organism evidence="2 3">
    <name type="scientific">Kineosporia succinea</name>
    <dbReference type="NCBI Taxonomy" id="84632"/>
    <lineage>
        <taxon>Bacteria</taxon>
        <taxon>Bacillati</taxon>
        <taxon>Actinomycetota</taxon>
        <taxon>Actinomycetes</taxon>
        <taxon>Kineosporiales</taxon>
        <taxon>Kineosporiaceae</taxon>
        <taxon>Kineosporia</taxon>
    </lineage>
</organism>
<evidence type="ECO:0000313" key="2">
    <source>
        <dbReference type="EMBL" id="MDP9827966.1"/>
    </source>
</evidence>
<feature type="compositionally biased region" description="Basic residues" evidence="1">
    <location>
        <begin position="226"/>
        <end position="237"/>
    </location>
</feature>
<evidence type="ECO:0000256" key="1">
    <source>
        <dbReference type="SAM" id="MobiDB-lite"/>
    </source>
</evidence>
<gene>
    <name evidence="2" type="ORF">J2S57_003715</name>
</gene>
<protein>
    <submittedName>
        <fullName evidence="2">Uncharacterized protein</fullName>
    </submittedName>
</protein>
<evidence type="ECO:0000313" key="3">
    <source>
        <dbReference type="Proteomes" id="UP001235712"/>
    </source>
</evidence>
<feature type="region of interest" description="Disordered" evidence="1">
    <location>
        <begin position="98"/>
        <end position="293"/>
    </location>
</feature>
<proteinExistence type="predicted"/>
<comment type="caution">
    <text evidence="2">The sequence shown here is derived from an EMBL/GenBank/DDBJ whole genome shotgun (WGS) entry which is preliminary data.</text>
</comment>
<dbReference type="Proteomes" id="UP001235712">
    <property type="component" value="Unassembled WGS sequence"/>
</dbReference>
<reference evidence="2 3" key="1">
    <citation type="submission" date="2023-07" db="EMBL/GenBank/DDBJ databases">
        <title>Sequencing the genomes of 1000 actinobacteria strains.</title>
        <authorList>
            <person name="Klenk H.-P."/>
        </authorList>
    </citation>
    <scope>NUCLEOTIDE SEQUENCE [LARGE SCALE GENOMIC DNA]</scope>
    <source>
        <strain evidence="2 3">DSM 44388</strain>
    </source>
</reference>
<accession>A0ABT9P5J6</accession>
<name>A0ABT9P5J6_9ACTN</name>
<sequence length="293" mass="32128">MPGAGRPGLSSDLPDSWAARQTLPALCERYRRALSPHRCRAFGAAVREARWWCFRLSIIESTTIRVQRPYPVDSRPHFHYHSRRQHVGGSLALTGTCDERLGGQKDSAPTASNQDRRVEGYAPVGAEPFKGTRHRDRRRRIESRGTASPETEPYRGQPASRSVRQAVGQSARQAVVGQPVGQPLEAATSVSQRARPEADPTSRAISSQSPCLSGDTAEPQIANSRRPARSRRRRTVRARSPNEEGDHSRSGRVRSDGASNGRARNSGARSDGARPGAGHTSSTTWRRESSVSR</sequence>
<feature type="compositionally biased region" description="Basic residues" evidence="1">
    <location>
        <begin position="131"/>
        <end position="141"/>
    </location>
</feature>
<keyword evidence="3" id="KW-1185">Reference proteome</keyword>
<feature type="compositionally biased region" description="Polar residues" evidence="1">
    <location>
        <begin position="159"/>
        <end position="172"/>
    </location>
</feature>
<feature type="compositionally biased region" description="Basic and acidic residues" evidence="1">
    <location>
        <begin position="240"/>
        <end position="255"/>
    </location>
</feature>
<dbReference type="EMBL" id="JAUSQZ010000001">
    <property type="protein sequence ID" value="MDP9827966.1"/>
    <property type="molecule type" value="Genomic_DNA"/>
</dbReference>